<dbReference type="PANTHER" id="PTHR43434">
    <property type="entry name" value="PHOSPHOGLYCOLATE PHOSPHATASE"/>
    <property type="match status" value="1"/>
</dbReference>
<dbReference type="SFLD" id="SFLDG01129">
    <property type="entry name" value="C1.5:_HAD__Beta-PGM__Phosphata"/>
    <property type="match status" value="1"/>
</dbReference>
<reference evidence="1 2" key="1">
    <citation type="journal article" date="2013" name="ISME J.">
        <title>Comparative genomics of pathogenic lineages of Vibrio nigripulchritudo identifies virulence-associated traits.</title>
        <authorList>
            <person name="Goudenege D."/>
            <person name="Labreuche Y."/>
            <person name="Krin E."/>
            <person name="Ansquer D."/>
            <person name="Mangenot S."/>
            <person name="Calteau A."/>
            <person name="Medigue C."/>
            <person name="Mazel D."/>
            <person name="Polz M.F."/>
            <person name="Le Roux F."/>
        </authorList>
    </citation>
    <scope>NUCLEOTIDE SEQUENCE [LARGE SCALE GENOMIC DNA]</scope>
    <source>
        <strain evidence="1 2">SOn1</strain>
    </source>
</reference>
<dbReference type="Proteomes" id="UP000018211">
    <property type="component" value="Unassembled WGS sequence"/>
</dbReference>
<proteinExistence type="predicted"/>
<dbReference type="InterPro" id="IPR023198">
    <property type="entry name" value="PGP-like_dom2"/>
</dbReference>
<dbReference type="InterPro" id="IPR023214">
    <property type="entry name" value="HAD_sf"/>
</dbReference>
<dbReference type="InterPro" id="IPR050155">
    <property type="entry name" value="HAD-like_hydrolase_sf"/>
</dbReference>
<dbReference type="Gene3D" id="1.10.150.240">
    <property type="entry name" value="Putative phosphatase, domain 2"/>
    <property type="match status" value="1"/>
</dbReference>
<dbReference type="PANTHER" id="PTHR43434:SF20">
    <property type="entry name" value="5'-NUCLEOTIDASE"/>
    <property type="match status" value="1"/>
</dbReference>
<evidence type="ECO:0000313" key="2">
    <source>
        <dbReference type="Proteomes" id="UP000018211"/>
    </source>
</evidence>
<dbReference type="InterPro" id="IPR041492">
    <property type="entry name" value="HAD_2"/>
</dbReference>
<dbReference type="Gene3D" id="3.40.50.1000">
    <property type="entry name" value="HAD superfamily/HAD-like"/>
    <property type="match status" value="1"/>
</dbReference>
<name>A0AAV2VTR9_9VIBR</name>
<dbReference type="GO" id="GO:0005829">
    <property type="term" value="C:cytosol"/>
    <property type="evidence" value="ECO:0007669"/>
    <property type="project" value="TreeGrafter"/>
</dbReference>
<dbReference type="EMBL" id="CAOF01000137">
    <property type="protein sequence ID" value="CCO48086.1"/>
    <property type="molecule type" value="Genomic_DNA"/>
</dbReference>
<dbReference type="RefSeq" id="WP_022612685.1">
    <property type="nucleotide sequence ID" value="NZ_LK391965.1"/>
</dbReference>
<dbReference type="SUPFAM" id="SSF56784">
    <property type="entry name" value="HAD-like"/>
    <property type="match status" value="1"/>
</dbReference>
<accession>A0AAV2VTR9</accession>
<dbReference type="GO" id="GO:0004713">
    <property type="term" value="F:protein tyrosine kinase activity"/>
    <property type="evidence" value="ECO:0007669"/>
    <property type="project" value="TreeGrafter"/>
</dbReference>
<gene>
    <name evidence="1" type="ORF">VIBNISOn1_450049</name>
</gene>
<protein>
    <submittedName>
        <fullName evidence="1">Phosphatase</fullName>
    </submittedName>
</protein>
<dbReference type="SFLD" id="SFLDS00003">
    <property type="entry name" value="Haloacid_Dehalogenase"/>
    <property type="match status" value="1"/>
</dbReference>
<sequence length="219" mass="24734">MDYQTIIFDLDGTIIEPRQGFIRSINYSLQAHNFPSYPEQQLINYIGPPLDLTFYDITKQNDPKLIQSLVDKYRERYSEVGYKENSLYSGITHALKTLHQSQQFSIGLCTSKRADYASQILVLHGIRDLFDFVDGADIGTEKWQQLEALKAKGVISEKSLMVGDRAVDLTAAHKNGLKSAGVLWGYGSKQELTAENPAHLWSKPEDILKLLEHKCSGCH</sequence>
<organism evidence="1 2">
    <name type="scientific">Vibrio nigripulchritudo SOn1</name>
    <dbReference type="NCBI Taxonomy" id="1238450"/>
    <lineage>
        <taxon>Bacteria</taxon>
        <taxon>Pseudomonadati</taxon>
        <taxon>Pseudomonadota</taxon>
        <taxon>Gammaproteobacteria</taxon>
        <taxon>Vibrionales</taxon>
        <taxon>Vibrionaceae</taxon>
        <taxon>Vibrio</taxon>
    </lineage>
</organism>
<dbReference type="AlphaFoldDB" id="A0AAV2VTR9"/>
<dbReference type="Pfam" id="PF13419">
    <property type="entry name" value="HAD_2"/>
    <property type="match status" value="1"/>
</dbReference>
<dbReference type="InterPro" id="IPR036412">
    <property type="entry name" value="HAD-like_sf"/>
</dbReference>
<evidence type="ECO:0000313" key="1">
    <source>
        <dbReference type="EMBL" id="CCO48086.1"/>
    </source>
</evidence>
<comment type="caution">
    <text evidence="1">The sequence shown here is derived from an EMBL/GenBank/DDBJ whole genome shotgun (WGS) entry which is preliminary data.</text>
</comment>